<dbReference type="OrthoDB" id="1165042at2"/>
<proteinExistence type="predicted"/>
<dbReference type="PROSITE" id="PS00018">
    <property type="entry name" value="EF_HAND_1"/>
    <property type="match status" value="1"/>
</dbReference>
<protein>
    <recommendedName>
        <fullName evidence="3">EF-hand domain-containing protein</fullName>
    </recommendedName>
</protein>
<evidence type="ECO:0000313" key="2">
    <source>
        <dbReference type="Proteomes" id="UP000318833"/>
    </source>
</evidence>
<gene>
    <name evidence="1" type="ORF">FOF46_28450</name>
</gene>
<dbReference type="Gene3D" id="2.180.10.10">
    <property type="entry name" value="RHS repeat-associated core"/>
    <property type="match status" value="1"/>
</dbReference>
<comment type="caution">
    <text evidence="1">The sequence shown here is derived from an EMBL/GenBank/DDBJ whole genome shotgun (WGS) entry which is preliminary data.</text>
</comment>
<sequence length="176" mass="20519">MLWIFITNTAGNITYIYDATGVKLKKIAPSGSSLIETEYAGNYIYKNGNLEFFNHPEGYVEKEADGFKYVYQFKDHLRNIRLSYKDFNKDGSITQDEIVEENNYYPFGLEHKGYNNTITGREHPYGYNGKEEQNELRLEWLDFGARNHDPALGRWMNIDPPLAPECFWCRQSLAGY</sequence>
<evidence type="ECO:0008006" key="3">
    <source>
        <dbReference type="Google" id="ProtNLM"/>
    </source>
</evidence>
<name>A0A554VBD8_9FLAO</name>
<reference evidence="1 2" key="1">
    <citation type="submission" date="2019-07" db="EMBL/GenBank/DDBJ databases">
        <title>The draft genome sequence of Aquimarina algiphila M91.</title>
        <authorList>
            <person name="Meng X."/>
        </authorList>
    </citation>
    <scope>NUCLEOTIDE SEQUENCE [LARGE SCALE GENOMIC DNA]</scope>
    <source>
        <strain evidence="1 2">M91</strain>
    </source>
</reference>
<dbReference type="InterPro" id="IPR018247">
    <property type="entry name" value="EF_Hand_1_Ca_BS"/>
</dbReference>
<dbReference type="Proteomes" id="UP000318833">
    <property type="component" value="Unassembled WGS sequence"/>
</dbReference>
<dbReference type="AlphaFoldDB" id="A0A554VBD8"/>
<keyword evidence="2" id="KW-1185">Reference proteome</keyword>
<accession>A0A554VBD8</accession>
<evidence type="ECO:0000313" key="1">
    <source>
        <dbReference type="EMBL" id="TSE03804.1"/>
    </source>
</evidence>
<dbReference type="InterPro" id="IPR022385">
    <property type="entry name" value="Rhs_assc_core"/>
</dbReference>
<organism evidence="1 2">
    <name type="scientific">Aquimarina algiphila</name>
    <dbReference type="NCBI Taxonomy" id="2047982"/>
    <lineage>
        <taxon>Bacteria</taxon>
        <taxon>Pseudomonadati</taxon>
        <taxon>Bacteroidota</taxon>
        <taxon>Flavobacteriia</taxon>
        <taxon>Flavobacteriales</taxon>
        <taxon>Flavobacteriaceae</taxon>
        <taxon>Aquimarina</taxon>
    </lineage>
</organism>
<dbReference type="NCBIfam" id="TIGR03696">
    <property type="entry name" value="Rhs_assc_core"/>
    <property type="match status" value="1"/>
</dbReference>
<dbReference type="RefSeq" id="WP_143918852.1">
    <property type="nucleotide sequence ID" value="NZ_CANMIK010000017.1"/>
</dbReference>
<dbReference type="EMBL" id="VLNR01000098">
    <property type="protein sequence ID" value="TSE03804.1"/>
    <property type="molecule type" value="Genomic_DNA"/>
</dbReference>